<comment type="caution">
    <text evidence="1">The sequence shown here is derived from an EMBL/GenBank/DDBJ whole genome shotgun (WGS) entry which is preliminary data.</text>
</comment>
<protein>
    <submittedName>
        <fullName evidence="1">Nicotinamide riboside kinase 1</fullName>
    </submittedName>
</protein>
<evidence type="ECO:0000313" key="2">
    <source>
        <dbReference type="Proteomes" id="UP000887116"/>
    </source>
</evidence>
<reference evidence="1" key="1">
    <citation type="submission" date="2020-07" db="EMBL/GenBank/DDBJ databases">
        <title>Multicomponent nature underlies the extraordinary mechanical properties of spider dragline silk.</title>
        <authorList>
            <person name="Kono N."/>
            <person name="Nakamura H."/>
            <person name="Mori M."/>
            <person name="Yoshida Y."/>
            <person name="Ohtoshi R."/>
            <person name="Malay A.D."/>
            <person name="Moran D.A.P."/>
            <person name="Tomita M."/>
            <person name="Numata K."/>
            <person name="Arakawa K."/>
        </authorList>
    </citation>
    <scope>NUCLEOTIDE SEQUENCE</scope>
</reference>
<dbReference type="Gene3D" id="3.40.50.300">
    <property type="entry name" value="P-loop containing nucleotide triphosphate hydrolases"/>
    <property type="match status" value="1"/>
</dbReference>
<proteinExistence type="predicted"/>
<keyword evidence="2" id="KW-1185">Reference proteome</keyword>
<evidence type="ECO:0000313" key="1">
    <source>
        <dbReference type="EMBL" id="GFQ70927.1"/>
    </source>
</evidence>
<sequence>MENKWILIGISGCTNAGKTSLTSTLAEHFPGTIIINQDKYFRSDDSKEHILIPELNHKNWERLESVNWDAMIENLENIMNSPPPQKNSLLVVEGHIIFNHPVIRKLFHKKYFLTLSEEESLKRRITRVYDPPDVPGYFDLCVWPMYLHNLEDVKENCPDVKYLDGNDNRDNIFENVKSDIESILNK</sequence>
<dbReference type="Pfam" id="PF13238">
    <property type="entry name" value="AAA_18"/>
    <property type="match status" value="1"/>
</dbReference>
<name>A0A8X6F5J2_TRICU</name>
<gene>
    <name evidence="1" type="primary">Nmrk1</name>
    <name evidence="1" type="ORF">TNCT_658391</name>
</gene>
<keyword evidence="1" id="KW-0418">Kinase</keyword>
<dbReference type="EMBL" id="BMAO01011034">
    <property type="protein sequence ID" value="GFQ70927.1"/>
    <property type="molecule type" value="Genomic_DNA"/>
</dbReference>
<organism evidence="1 2">
    <name type="scientific">Trichonephila clavata</name>
    <name type="common">Joro spider</name>
    <name type="synonym">Nephila clavata</name>
    <dbReference type="NCBI Taxonomy" id="2740835"/>
    <lineage>
        <taxon>Eukaryota</taxon>
        <taxon>Metazoa</taxon>
        <taxon>Ecdysozoa</taxon>
        <taxon>Arthropoda</taxon>
        <taxon>Chelicerata</taxon>
        <taxon>Arachnida</taxon>
        <taxon>Araneae</taxon>
        <taxon>Araneomorphae</taxon>
        <taxon>Entelegynae</taxon>
        <taxon>Araneoidea</taxon>
        <taxon>Nephilidae</taxon>
        <taxon>Trichonephila</taxon>
    </lineage>
</organism>
<accession>A0A8X6F5J2</accession>
<dbReference type="OrthoDB" id="10041966at2759"/>
<dbReference type="AlphaFoldDB" id="A0A8X6F5J2"/>
<dbReference type="SUPFAM" id="SSF52540">
    <property type="entry name" value="P-loop containing nucleoside triphosphate hydrolases"/>
    <property type="match status" value="1"/>
</dbReference>
<dbReference type="GO" id="GO:0016301">
    <property type="term" value="F:kinase activity"/>
    <property type="evidence" value="ECO:0007669"/>
    <property type="project" value="UniProtKB-KW"/>
</dbReference>
<dbReference type="InterPro" id="IPR027417">
    <property type="entry name" value="P-loop_NTPase"/>
</dbReference>
<keyword evidence="1" id="KW-0808">Transferase</keyword>
<dbReference type="PANTHER" id="PTHR10285">
    <property type="entry name" value="URIDINE KINASE"/>
    <property type="match status" value="1"/>
</dbReference>
<dbReference type="Proteomes" id="UP000887116">
    <property type="component" value="Unassembled WGS sequence"/>
</dbReference>